<comment type="caution">
    <text evidence="3">The sequence shown here is derived from an EMBL/GenBank/DDBJ whole genome shotgun (WGS) entry which is preliminary data.</text>
</comment>
<evidence type="ECO:0000313" key="3">
    <source>
        <dbReference type="EMBL" id="RJP70943.1"/>
    </source>
</evidence>
<protein>
    <submittedName>
        <fullName evidence="3">Universal stress protein</fullName>
    </submittedName>
</protein>
<dbReference type="CDD" id="cd00293">
    <property type="entry name" value="USP-like"/>
    <property type="match status" value="1"/>
</dbReference>
<evidence type="ECO:0000313" key="4">
    <source>
        <dbReference type="Proteomes" id="UP000285961"/>
    </source>
</evidence>
<dbReference type="InterPro" id="IPR006015">
    <property type="entry name" value="Universal_stress_UspA"/>
</dbReference>
<dbReference type="AlphaFoldDB" id="A0A419EZR0"/>
<name>A0A419EZR0_9BACT</name>
<feature type="domain" description="UspA" evidence="2">
    <location>
        <begin position="11"/>
        <end position="152"/>
    </location>
</feature>
<evidence type="ECO:0000256" key="1">
    <source>
        <dbReference type="ARBA" id="ARBA00008791"/>
    </source>
</evidence>
<organism evidence="3 4">
    <name type="scientific">Candidatus Abyssobacteria bacterium SURF_17</name>
    <dbReference type="NCBI Taxonomy" id="2093361"/>
    <lineage>
        <taxon>Bacteria</taxon>
        <taxon>Pseudomonadati</taxon>
        <taxon>Candidatus Hydrogenedentota</taxon>
        <taxon>Candidatus Abyssobacteria</taxon>
    </lineage>
</organism>
<accession>A0A419EZR0</accession>
<sequence>MRSEDAPMIEIRNILFPTDFSDFSAYAASFAIAFARDYGAKLHVLHVLELPFGMPEAFALKVSENELREKTRELAQKELESAATPETLRELAYEFACLKGKPFVEIIKFARDKKIDMIVMGTHGRSAVESAVLGSTSEKVVRKAPCPVLTVRRPGHRFIMPAVG</sequence>
<dbReference type="SUPFAM" id="SSF52402">
    <property type="entry name" value="Adenine nucleotide alpha hydrolases-like"/>
    <property type="match status" value="1"/>
</dbReference>
<comment type="similarity">
    <text evidence="1">Belongs to the universal stress protein A family.</text>
</comment>
<dbReference type="InterPro" id="IPR006016">
    <property type="entry name" value="UspA"/>
</dbReference>
<dbReference type="PANTHER" id="PTHR46268">
    <property type="entry name" value="STRESS RESPONSE PROTEIN NHAX"/>
    <property type="match status" value="1"/>
</dbReference>
<dbReference type="Proteomes" id="UP000285961">
    <property type="component" value="Unassembled WGS sequence"/>
</dbReference>
<reference evidence="3 4" key="1">
    <citation type="journal article" date="2017" name="ISME J.">
        <title>Energy and carbon metabolisms in a deep terrestrial subsurface fluid microbial community.</title>
        <authorList>
            <person name="Momper L."/>
            <person name="Jungbluth S.P."/>
            <person name="Lee M.D."/>
            <person name="Amend J.P."/>
        </authorList>
    </citation>
    <scope>NUCLEOTIDE SEQUENCE [LARGE SCALE GENOMIC DNA]</scope>
    <source>
        <strain evidence="3">SURF_17</strain>
    </source>
</reference>
<proteinExistence type="inferred from homology"/>
<dbReference type="Gene3D" id="3.40.50.620">
    <property type="entry name" value="HUPs"/>
    <property type="match status" value="1"/>
</dbReference>
<gene>
    <name evidence="3" type="ORF">C4532_08400</name>
</gene>
<dbReference type="InterPro" id="IPR014729">
    <property type="entry name" value="Rossmann-like_a/b/a_fold"/>
</dbReference>
<dbReference type="PANTHER" id="PTHR46268:SF22">
    <property type="entry name" value="SENSOR PROTEIN KDPD-RELATED"/>
    <property type="match status" value="1"/>
</dbReference>
<dbReference type="Pfam" id="PF00582">
    <property type="entry name" value="Usp"/>
    <property type="match status" value="1"/>
</dbReference>
<dbReference type="PRINTS" id="PR01438">
    <property type="entry name" value="UNVRSLSTRESS"/>
</dbReference>
<evidence type="ECO:0000259" key="2">
    <source>
        <dbReference type="Pfam" id="PF00582"/>
    </source>
</evidence>
<dbReference type="EMBL" id="QZKI01000063">
    <property type="protein sequence ID" value="RJP70943.1"/>
    <property type="molecule type" value="Genomic_DNA"/>
</dbReference>